<keyword evidence="3 6" id="KW-0812">Transmembrane</keyword>
<evidence type="ECO:0000313" key="8">
    <source>
        <dbReference type="Proteomes" id="UP000516437"/>
    </source>
</evidence>
<accession>A0A6A1UME3</accession>
<organism evidence="7 8">
    <name type="scientific">Morella rubra</name>
    <name type="common">Chinese bayberry</name>
    <dbReference type="NCBI Taxonomy" id="262757"/>
    <lineage>
        <taxon>Eukaryota</taxon>
        <taxon>Viridiplantae</taxon>
        <taxon>Streptophyta</taxon>
        <taxon>Embryophyta</taxon>
        <taxon>Tracheophyta</taxon>
        <taxon>Spermatophyta</taxon>
        <taxon>Magnoliopsida</taxon>
        <taxon>eudicotyledons</taxon>
        <taxon>Gunneridae</taxon>
        <taxon>Pentapetalae</taxon>
        <taxon>rosids</taxon>
        <taxon>fabids</taxon>
        <taxon>Fagales</taxon>
        <taxon>Myricaceae</taxon>
        <taxon>Morella</taxon>
    </lineage>
</organism>
<dbReference type="Pfam" id="PF05078">
    <property type="entry name" value="DUF679"/>
    <property type="match status" value="1"/>
</dbReference>
<evidence type="ECO:0000256" key="3">
    <source>
        <dbReference type="ARBA" id="ARBA00022692"/>
    </source>
</evidence>
<dbReference type="GO" id="GO:0016020">
    <property type="term" value="C:membrane"/>
    <property type="evidence" value="ECO:0007669"/>
    <property type="project" value="UniProtKB-SubCell"/>
</dbReference>
<comment type="subcellular location">
    <subcellularLocation>
        <location evidence="1">Membrane</location>
        <topology evidence="1">Multi-pass membrane protein</topology>
    </subcellularLocation>
</comment>
<sequence length="204" mass="22168">METGTSFHPEGARHPLLRDADETESTLIQKAISLTFKSTAYLAGRLPTGTVLVFQLLSPIFTDQGDCDTVRQYMTGALLILCGLSCFFLCFSDSFKDDKGTLHYGFATIKGLWVIDGATLTTEAAAAYRLRFVDFLHAFLSLLVFAAIAFFDSNVVNCFFSSPSDEVEEILTCLPVGIGVICSGIFVLFPTTRHGIGFASSTSK</sequence>
<comment type="similarity">
    <text evidence="2">Belongs to the plant DMP1 protein family.</text>
</comment>
<feature type="transmembrane region" description="Helical" evidence="6">
    <location>
        <begin position="73"/>
        <end position="91"/>
    </location>
</feature>
<keyword evidence="4 6" id="KW-1133">Transmembrane helix</keyword>
<evidence type="ECO:0000256" key="1">
    <source>
        <dbReference type="ARBA" id="ARBA00004141"/>
    </source>
</evidence>
<name>A0A6A1UME3_9ROSI</name>
<evidence type="ECO:0000313" key="7">
    <source>
        <dbReference type="EMBL" id="KAB1201088.1"/>
    </source>
</evidence>
<feature type="transmembrane region" description="Helical" evidence="6">
    <location>
        <begin position="132"/>
        <end position="150"/>
    </location>
</feature>
<gene>
    <name evidence="7" type="ORF">CJ030_MR0G005144</name>
</gene>
<evidence type="ECO:0000256" key="6">
    <source>
        <dbReference type="SAM" id="Phobius"/>
    </source>
</evidence>
<dbReference type="GO" id="GO:0010256">
    <property type="term" value="P:endomembrane system organization"/>
    <property type="evidence" value="ECO:0007669"/>
    <property type="project" value="TreeGrafter"/>
</dbReference>
<comment type="caution">
    <text evidence="7">The sequence shown here is derived from an EMBL/GenBank/DDBJ whole genome shotgun (WGS) entry which is preliminary data.</text>
</comment>
<proteinExistence type="inferred from homology"/>
<evidence type="ECO:0000256" key="4">
    <source>
        <dbReference type="ARBA" id="ARBA00022989"/>
    </source>
</evidence>
<reference evidence="7 8" key="1">
    <citation type="journal article" date="2019" name="Plant Biotechnol. J.">
        <title>The red bayberry genome and genetic basis of sex determination.</title>
        <authorList>
            <person name="Jia H.M."/>
            <person name="Jia H.J."/>
            <person name="Cai Q.L."/>
            <person name="Wang Y."/>
            <person name="Zhao H.B."/>
            <person name="Yang W.F."/>
            <person name="Wang G.Y."/>
            <person name="Li Y.H."/>
            <person name="Zhan D.L."/>
            <person name="Shen Y.T."/>
            <person name="Niu Q.F."/>
            <person name="Chang L."/>
            <person name="Qiu J."/>
            <person name="Zhao L."/>
            <person name="Xie H.B."/>
            <person name="Fu W.Y."/>
            <person name="Jin J."/>
            <person name="Li X.W."/>
            <person name="Jiao Y."/>
            <person name="Zhou C.C."/>
            <person name="Tu T."/>
            <person name="Chai C.Y."/>
            <person name="Gao J.L."/>
            <person name="Fan L.J."/>
            <person name="van de Weg E."/>
            <person name="Wang J.Y."/>
            <person name="Gao Z.S."/>
        </authorList>
    </citation>
    <scope>NUCLEOTIDE SEQUENCE [LARGE SCALE GENOMIC DNA]</scope>
    <source>
        <tissue evidence="7">Leaves</tissue>
    </source>
</reference>
<dbReference type="InterPro" id="IPR007770">
    <property type="entry name" value="DMP"/>
</dbReference>
<keyword evidence="5 6" id="KW-0472">Membrane</keyword>
<dbReference type="PANTHER" id="PTHR31621:SF0">
    <property type="entry name" value="PROTEIN DMP6"/>
    <property type="match status" value="1"/>
</dbReference>
<dbReference type="AlphaFoldDB" id="A0A6A1UME3"/>
<dbReference type="OrthoDB" id="525686at2759"/>
<dbReference type="GO" id="GO:0005737">
    <property type="term" value="C:cytoplasm"/>
    <property type="evidence" value="ECO:0007669"/>
    <property type="project" value="UniProtKB-ARBA"/>
</dbReference>
<dbReference type="EMBL" id="RXIC02000099">
    <property type="protein sequence ID" value="KAB1201088.1"/>
    <property type="molecule type" value="Genomic_DNA"/>
</dbReference>
<protein>
    <submittedName>
        <fullName evidence="7">Uncharacterized protein</fullName>
    </submittedName>
</protein>
<feature type="transmembrane region" description="Helical" evidence="6">
    <location>
        <begin position="170"/>
        <end position="189"/>
    </location>
</feature>
<dbReference type="PANTHER" id="PTHR31621">
    <property type="entry name" value="PROTEIN DMP3"/>
    <property type="match status" value="1"/>
</dbReference>
<dbReference type="Proteomes" id="UP000516437">
    <property type="component" value="Unassembled WGS sequence"/>
</dbReference>
<keyword evidence="8" id="KW-1185">Reference proteome</keyword>
<evidence type="ECO:0000256" key="5">
    <source>
        <dbReference type="ARBA" id="ARBA00023136"/>
    </source>
</evidence>
<evidence type="ECO:0000256" key="2">
    <source>
        <dbReference type="ARBA" id="ARBA00008707"/>
    </source>
</evidence>